<gene>
    <name evidence="2" type="ORF">JOF56_005871</name>
</gene>
<name>A0ABS4TM48_9PSEU</name>
<reference evidence="2 3" key="1">
    <citation type="submission" date="2021-03" db="EMBL/GenBank/DDBJ databases">
        <title>Sequencing the genomes of 1000 actinobacteria strains.</title>
        <authorList>
            <person name="Klenk H.-P."/>
        </authorList>
    </citation>
    <scope>NUCLEOTIDE SEQUENCE [LARGE SCALE GENOMIC DNA]</scope>
    <source>
        <strain evidence="2 3">DSM 46670</strain>
    </source>
</reference>
<accession>A0ABS4TM48</accession>
<dbReference type="PROSITE" id="PS51318">
    <property type="entry name" value="TAT"/>
    <property type="match status" value="1"/>
</dbReference>
<proteinExistence type="predicted"/>
<evidence type="ECO:0000256" key="1">
    <source>
        <dbReference type="SAM" id="SignalP"/>
    </source>
</evidence>
<feature type="chain" id="PRO_5047172625" description="Tat pathway signal sequence domain protein" evidence="1">
    <location>
        <begin position="29"/>
        <end position="196"/>
    </location>
</feature>
<keyword evidence="3" id="KW-1185">Reference proteome</keyword>
<dbReference type="EMBL" id="JAGINW010000001">
    <property type="protein sequence ID" value="MBP2325486.1"/>
    <property type="molecule type" value="Genomic_DNA"/>
</dbReference>
<evidence type="ECO:0000313" key="2">
    <source>
        <dbReference type="EMBL" id="MBP2325486.1"/>
    </source>
</evidence>
<evidence type="ECO:0000313" key="3">
    <source>
        <dbReference type="Proteomes" id="UP001519332"/>
    </source>
</evidence>
<protein>
    <recommendedName>
        <fullName evidence="4">Tat pathway signal sequence domain protein</fullName>
    </recommendedName>
</protein>
<evidence type="ECO:0008006" key="4">
    <source>
        <dbReference type="Google" id="ProtNLM"/>
    </source>
</evidence>
<organism evidence="2 3">
    <name type="scientific">Kibdelosporangium banguiense</name>
    <dbReference type="NCBI Taxonomy" id="1365924"/>
    <lineage>
        <taxon>Bacteria</taxon>
        <taxon>Bacillati</taxon>
        <taxon>Actinomycetota</taxon>
        <taxon>Actinomycetes</taxon>
        <taxon>Pseudonocardiales</taxon>
        <taxon>Pseudonocardiaceae</taxon>
        <taxon>Kibdelosporangium</taxon>
    </lineage>
</organism>
<comment type="caution">
    <text evidence="2">The sequence shown here is derived from an EMBL/GenBank/DDBJ whole genome shotgun (WGS) entry which is preliminary data.</text>
</comment>
<keyword evidence="1" id="KW-0732">Signal</keyword>
<feature type="signal peptide" evidence="1">
    <location>
        <begin position="1"/>
        <end position="28"/>
    </location>
</feature>
<dbReference type="RefSeq" id="WP_209642679.1">
    <property type="nucleotide sequence ID" value="NZ_JAGINW010000001.1"/>
</dbReference>
<sequence length="196" mass="20723">MSPAISRRTAIMGATGALMTVAAGPAAATSGLVWRANASQAILWDMPSRIITRLPTVARYGQPIAVGTIIVQATCTADVVGKLRRANIDRVSGTGKCSLTATDPRGLTAQFLVDLTFPQTPMPETDVDFLITGTAAITSPLPLPLPRNKGPMRIAMDPRARADMIGWKPTGTNLLGFVTLTLKDGQDPTLTTIDIR</sequence>
<dbReference type="InterPro" id="IPR006311">
    <property type="entry name" value="TAT_signal"/>
</dbReference>
<dbReference type="Proteomes" id="UP001519332">
    <property type="component" value="Unassembled WGS sequence"/>
</dbReference>